<keyword evidence="4" id="KW-1185">Reference proteome</keyword>
<comment type="caution">
    <text evidence="3">The sequence shown here is derived from an EMBL/GenBank/DDBJ whole genome shotgun (WGS) entry which is preliminary data.</text>
</comment>
<keyword evidence="2" id="KW-0812">Transmembrane</keyword>
<feature type="compositionally biased region" description="Polar residues" evidence="1">
    <location>
        <begin position="61"/>
        <end position="70"/>
    </location>
</feature>
<protein>
    <recommendedName>
        <fullName evidence="5">OmpA-like domain-containing protein</fullName>
    </recommendedName>
</protein>
<sequence>MAATSDSGEASDIFWPGYVDAVTNLAINLLFVIAVMSIVVLGATLQLAQMTKKKAIEEAQSHQTATSASHTQEKQKGEQQKDANAQSKDETVSRMQQTINDVQAKLEITQKKLDETQRKLTQVQDVRTDVVQAKDNKPTDPKQANSVQSLTQSALVVVFSPDVVTLSAAEVSELMSKLKKVSALQVGRWQITVISPKGFSEAARLSFYRANAVRNALLENGASSAAIDLKIHESTQAGADNSKVLLRWAP</sequence>
<keyword evidence="2" id="KW-1133">Transmembrane helix</keyword>
<evidence type="ECO:0000313" key="3">
    <source>
        <dbReference type="EMBL" id="PUE55273.1"/>
    </source>
</evidence>
<organism evidence="3 4">
    <name type="scientific">Limnohabitans parvus II-B4</name>
    <dbReference type="NCBI Taxonomy" id="1293052"/>
    <lineage>
        <taxon>Bacteria</taxon>
        <taxon>Pseudomonadati</taxon>
        <taxon>Pseudomonadota</taxon>
        <taxon>Betaproteobacteria</taxon>
        <taxon>Burkholderiales</taxon>
        <taxon>Comamonadaceae</taxon>
        <taxon>Limnohabitans</taxon>
    </lineage>
</organism>
<accession>A0A315EC14</accession>
<feature type="region of interest" description="Disordered" evidence="1">
    <location>
        <begin position="58"/>
        <end position="94"/>
    </location>
</feature>
<dbReference type="AlphaFoldDB" id="A0A315EC14"/>
<dbReference type="OrthoDB" id="8534499at2"/>
<dbReference type="EMBL" id="NESN01000001">
    <property type="protein sequence ID" value="PUE55273.1"/>
    <property type="molecule type" value="Genomic_DNA"/>
</dbReference>
<name>A0A315EC14_9BURK</name>
<evidence type="ECO:0008006" key="5">
    <source>
        <dbReference type="Google" id="ProtNLM"/>
    </source>
</evidence>
<dbReference type="Proteomes" id="UP000250790">
    <property type="component" value="Unassembled WGS sequence"/>
</dbReference>
<keyword evidence="2" id="KW-0472">Membrane</keyword>
<feature type="transmembrane region" description="Helical" evidence="2">
    <location>
        <begin position="25"/>
        <end position="45"/>
    </location>
</feature>
<evidence type="ECO:0000313" key="4">
    <source>
        <dbReference type="Proteomes" id="UP000250790"/>
    </source>
</evidence>
<gene>
    <name evidence="3" type="ORF">B9Z37_01465</name>
</gene>
<reference evidence="3 4" key="1">
    <citation type="submission" date="2017-04" db="EMBL/GenBank/DDBJ databases">
        <title>Unexpected and diverse lifestyles within the genus Limnohabitans.</title>
        <authorList>
            <person name="Kasalicky V."/>
            <person name="Mehrshad M."/>
            <person name="Andrei S.-A."/>
            <person name="Salcher M."/>
            <person name="Kratochvilova H."/>
            <person name="Simek K."/>
            <person name="Ghai R."/>
        </authorList>
    </citation>
    <scope>NUCLEOTIDE SEQUENCE [LARGE SCALE GENOMIC DNA]</scope>
    <source>
        <strain evidence="3 4">II-B4</strain>
    </source>
</reference>
<feature type="compositionally biased region" description="Basic and acidic residues" evidence="1">
    <location>
        <begin position="71"/>
        <end position="92"/>
    </location>
</feature>
<evidence type="ECO:0000256" key="2">
    <source>
        <dbReference type="SAM" id="Phobius"/>
    </source>
</evidence>
<evidence type="ECO:0000256" key="1">
    <source>
        <dbReference type="SAM" id="MobiDB-lite"/>
    </source>
</evidence>
<dbReference type="RefSeq" id="WP_108311277.1">
    <property type="nucleotide sequence ID" value="NZ_NESN01000001.1"/>
</dbReference>
<proteinExistence type="predicted"/>